<reference evidence="2" key="1">
    <citation type="submission" date="2006-10" db="EMBL/GenBank/DDBJ databases">
        <authorList>
            <person name="Heidelberg J."/>
            <person name="Sebastian Y."/>
        </authorList>
    </citation>
    <scope>NUCLEOTIDE SEQUENCE [LARGE SCALE GENOMIC DNA]</scope>
    <source>
        <strain evidence="2">EX25</strain>
    </source>
</reference>
<name>A0ABM9WXA5_VIBAE</name>
<dbReference type="Proteomes" id="UP000242664">
    <property type="component" value="Unassembled WGS sequence"/>
</dbReference>
<accession>A0ABM9WXA5</accession>
<sequence>MTNVRALRLTKQLTQIIIVELYATNTCWFALGHSRYR</sequence>
<keyword evidence="2" id="KW-1185">Reference proteome</keyword>
<proteinExistence type="predicted"/>
<organism evidence="1 2">
    <name type="scientific">Vibrio antiquarius (strain Ex25)</name>
    <dbReference type="NCBI Taxonomy" id="150340"/>
    <lineage>
        <taxon>Bacteria</taxon>
        <taxon>Pseudomonadati</taxon>
        <taxon>Pseudomonadota</taxon>
        <taxon>Gammaproteobacteria</taxon>
        <taxon>Vibrionales</taxon>
        <taxon>Vibrionaceae</taxon>
        <taxon>Vibrio</taxon>
        <taxon>Vibrio diabolicus subgroup</taxon>
    </lineage>
</organism>
<dbReference type="EMBL" id="DS267814">
    <property type="protein sequence ID" value="EDN57907.1"/>
    <property type="molecule type" value="Genomic_DNA"/>
</dbReference>
<evidence type="ECO:0000313" key="2">
    <source>
        <dbReference type="Proteomes" id="UP000242664"/>
    </source>
</evidence>
<evidence type="ECO:0000313" key="1">
    <source>
        <dbReference type="EMBL" id="EDN57907.1"/>
    </source>
</evidence>
<gene>
    <name evidence="1" type="ORF">VEx25_1415</name>
</gene>
<protein>
    <submittedName>
        <fullName evidence="1">Uncharacterized protein</fullName>
    </submittedName>
</protein>